<dbReference type="InterPro" id="IPR011993">
    <property type="entry name" value="PH-like_dom_sf"/>
</dbReference>
<dbReference type="GeneTree" id="ENSGT00940000155385"/>
<evidence type="ECO:0000256" key="1">
    <source>
        <dbReference type="ARBA" id="ARBA00007471"/>
    </source>
</evidence>
<dbReference type="GO" id="GO:0005085">
    <property type="term" value="F:guanyl-nucleotide exchange factor activity"/>
    <property type="evidence" value="ECO:0007669"/>
    <property type="project" value="UniProtKB-KW"/>
</dbReference>
<feature type="compositionally biased region" description="Basic and acidic residues" evidence="3">
    <location>
        <begin position="1"/>
        <end position="11"/>
    </location>
</feature>
<dbReference type="InterPro" id="IPR010569">
    <property type="entry name" value="Myotubularin-like_Pase_dom"/>
</dbReference>
<evidence type="ECO:0000259" key="5">
    <source>
        <dbReference type="PROSITE" id="PS50211"/>
    </source>
</evidence>
<keyword evidence="2" id="KW-0344">Guanine-nucleotide releasing factor</keyword>
<reference evidence="7" key="2">
    <citation type="submission" date="2025-08" db="UniProtKB">
        <authorList>
            <consortium name="Ensembl"/>
        </authorList>
    </citation>
    <scope>IDENTIFICATION</scope>
</reference>
<dbReference type="PROSITE" id="PS51339">
    <property type="entry name" value="PPASE_MYOTUBULARIN"/>
    <property type="match status" value="1"/>
</dbReference>
<sequence>FIYLTERETASERGNTSRGSGRGRSRLIAEEPDVGLDPVMPGSRPELKFCQPGGWQLSRERKQPTFFVVVLTDIDSDRHYCSCLTFYEEEIEGEVEVSGLIQPAEVFAPKSLVLVSRLDYPEIFRACLGLIYTVYVDSLNVSLESLIANLCACLVPAAGGSQKLFSLGAGDRQLIQTPLHDSLPVTGTSVALLFQQLGIQNVLSLFCAVLTENKVLFHSASFQRLSDACRALESLMFPLKYSYPYIPILPAQLLEVLSSPTPFIIGVHSIFKTDIHELLDVIIADLDGGTIKIPECIHLSSLPEPLLHQTQAALSLILHPDLEVADHAFPPPRTALSHSKMLDKEVRAVFLRLFAQLFQGYRSCLQLIRIHAEPVIHFHKTAFLGQRGLVENDFLTKVLSGMAFAGFVSERGPPYRSCDLFDEVYLWPSELPFSAWQSAIVISTFDDFTCLVLQENPNPHMAFQKVPRPTEGSHLRVHILPFPKINETRVQELIQENLAKNQNAPPASRVEKKCVVPAGPPVVSIMDKGTTVFNSAQRLEVVRNCISFIFENKTLETEKTLPAALRALKGKAARQCLTDELGLHVQQNRAILDHQQFDYIIRMMNCTLQDCSSLDEYNIAAALLPLTSAFYRKLAPGVSQFAYTCVQDHPIWTNQQFWETTFYNAVQEQVRSLYLSAQEDNHAPYFKQKEKTAMDLAAGQLRLWPSLSKAAQQELVQREESTVFSQAIHFANLMVNLLVPLDTSKNKLLRASAPGDWESGSNSIVTNSIAGSVAESYDTESGFEDSENNDVANSVVRFITRFIDKVCTESGVTQDHIKSLHCMIPGIVAMHIETLEAVHRESRRLPPIQKPKILRPALLPGEEIICEGLRVLLDPDGREEATGGLLGGPQLLPAEGALFLTTYRILFRGTPHDQLVGEQTVVRSFPIASITKEKKITMQNQLQQNMQEGLQITSASFQLIKVAFDEEVSPEVVEIFKKQLMKFRYPQSIFTTFAFAAGQTTPQIILPKQKEKNTSFRTFSKTIVKGAKRAGKMTIGRHHTIFSKSVSASTVSDDSELPTSTTLKASEKSTMEQLVEKACFRDYQRLGLGTISSSSSRSKPEYFRITASNRMYSLCRSYPGLLVVPQAVQDSSLPRVARCYRHNRLPVVCWKNSRSSTLLLRSGGFHGKGVVGLFKSQNSPQAESSSSIEQEKYLQAVLNAVSVHQKLSGSNTLTVRPALALSPVAFPHQMISLNYFGFCEGVWASLRSSTRLISSPTSFIDVGARLAGRDHSAPFSNSTYLQNQLSKRQAALYIFGEKSQLRLTEWLFPFVPVEFHDIRQVKASFKKLMRACVPSTIPTDSEVTFLKALGDSEWFPQLHRIMQLAVVVSEVLENGSSVLVCLEEGWDITAQVTSLVQLLSDPFYRTLEGFRMLVEKEWLSFGHKFSQRSSLTLNCQGSGFTPVFLQFLDCVHQVHNQYPTEFEFNLYYLKFLAFHYVSNRFKTFLLDSDYERLEHGTLFDDKGDKHAKKGICIWECIDRMHKRSPIFFNYLYSPVEIEALKPNVNVSSLKKWDYYVEETLSTGPSYDWMMLTPKQFPSEDSEVAGGAGPQSQRRTVWPCYDDVSCAQPGALTSLFSVSQAYGDRHAGHPRHPSGSPGIVSTNLPSCQKRSLLQLPDSGVGQGHSASVSPSNGVDRRAATLYSQYASRSEENRSFEGTLYKRGALLKGWKPRWFVLDVTKHQLRYYDSGEDTSCKGHIDLAEVEMVIPAGPSMGAPKHTSDKAFFDLKTSKRVYNFCAQDGQSAQQWMDRIQSCISDA</sequence>
<comment type="similarity">
    <text evidence="1">Belongs to the protein-tyrosine phosphatase family. Non-receptor class myotubularin subfamily.</text>
</comment>
<dbReference type="GO" id="GO:0005737">
    <property type="term" value="C:cytoplasm"/>
    <property type="evidence" value="ECO:0007669"/>
    <property type="project" value="TreeGrafter"/>
</dbReference>
<dbReference type="PANTHER" id="PTHR10807">
    <property type="entry name" value="MYOTUBULARIN-RELATED"/>
    <property type="match status" value="1"/>
</dbReference>
<dbReference type="Pfam" id="PF03456">
    <property type="entry name" value="uDENN"/>
    <property type="match status" value="1"/>
</dbReference>
<dbReference type="Pfam" id="PF00169">
    <property type="entry name" value="PH"/>
    <property type="match status" value="1"/>
</dbReference>
<feature type="domain" description="UDENN" evidence="5">
    <location>
        <begin position="7"/>
        <end position="418"/>
    </location>
</feature>
<proteinExistence type="inferred from homology"/>
<dbReference type="InterPro" id="IPR001194">
    <property type="entry name" value="cDENN_dom"/>
</dbReference>
<feature type="domain" description="Myotubularin phosphatase" evidence="6">
    <location>
        <begin position="1073"/>
        <end position="1556"/>
    </location>
</feature>
<gene>
    <name evidence="7" type="primary">SBF2</name>
</gene>
<accession>A0A452R3V3</accession>
<evidence type="ECO:0000259" key="6">
    <source>
        <dbReference type="PROSITE" id="PS51339"/>
    </source>
</evidence>
<dbReference type="SMART" id="SM00568">
    <property type="entry name" value="GRAM"/>
    <property type="match status" value="1"/>
</dbReference>
<dbReference type="PROSITE" id="PS50211">
    <property type="entry name" value="DENN"/>
    <property type="match status" value="1"/>
</dbReference>
<keyword evidence="8" id="KW-1185">Reference proteome</keyword>
<evidence type="ECO:0000256" key="3">
    <source>
        <dbReference type="SAM" id="MobiDB-lite"/>
    </source>
</evidence>
<reference evidence="7" key="3">
    <citation type="submission" date="2025-09" db="UniProtKB">
        <authorList>
            <consortium name="Ensembl"/>
        </authorList>
    </citation>
    <scope>IDENTIFICATION</scope>
</reference>
<dbReference type="InterPro" id="IPR022096">
    <property type="entry name" value="SBF1/SBF2"/>
</dbReference>
<dbReference type="InterPro" id="IPR005113">
    <property type="entry name" value="uDENN_dom"/>
</dbReference>
<dbReference type="PROSITE" id="PS50003">
    <property type="entry name" value="PH_DOMAIN"/>
    <property type="match status" value="1"/>
</dbReference>
<dbReference type="InterPro" id="IPR001849">
    <property type="entry name" value="PH_domain"/>
</dbReference>
<dbReference type="InterPro" id="IPR004182">
    <property type="entry name" value="GRAM"/>
</dbReference>
<evidence type="ECO:0000313" key="7">
    <source>
        <dbReference type="Ensembl" id="ENSUAMP00000013069.1"/>
    </source>
</evidence>
<dbReference type="CDD" id="cd01235">
    <property type="entry name" value="PH_Sbf1_hMTMR5"/>
    <property type="match status" value="1"/>
</dbReference>
<evidence type="ECO:0000259" key="4">
    <source>
        <dbReference type="PROSITE" id="PS50003"/>
    </source>
</evidence>
<dbReference type="SUPFAM" id="SSF52799">
    <property type="entry name" value="(Phosphotyrosine protein) phosphatases II"/>
    <property type="match status" value="1"/>
</dbReference>
<dbReference type="FunFam" id="2.30.29.30:FF:000093">
    <property type="entry name" value="SET binding factor 2"/>
    <property type="match status" value="1"/>
</dbReference>
<dbReference type="FunFam" id="3.40.50.11500:FF:000006">
    <property type="entry name" value="SET binding factor 2"/>
    <property type="match status" value="1"/>
</dbReference>
<evidence type="ECO:0000256" key="2">
    <source>
        <dbReference type="ARBA" id="ARBA00022658"/>
    </source>
</evidence>
<dbReference type="PANTHER" id="PTHR10807:SF4">
    <property type="entry name" value="MYOTUBULARIN-RELATED PROTEIN 13"/>
    <property type="match status" value="1"/>
</dbReference>
<dbReference type="Gene3D" id="3.40.50.11500">
    <property type="match status" value="1"/>
</dbReference>
<feature type="region of interest" description="Disordered" evidence="3">
    <location>
        <begin position="1653"/>
        <end position="1672"/>
    </location>
</feature>
<dbReference type="Gene3D" id="3.30.450.200">
    <property type="match status" value="1"/>
</dbReference>
<dbReference type="SMART" id="SM00799">
    <property type="entry name" value="DENN"/>
    <property type="match status" value="1"/>
</dbReference>
<feature type="region of interest" description="Disordered" evidence="3">
    <location>
        <begin position="1"/>
        <end position="27"/>
    </location>
</feature>
<dbReference type="Ensembl" id="ENSUAMT00000014660.1">
    <property type="protein sequence ID" value="ENSUAMP00000013069.1"/>
    <property type="gene ID" value="ENSUAMG00000007430.1"/>
</dbReference>
<dbReference type="Pfam" id="PF06602">
    <property type="entry name" value="Myotub-related"/>
    <property type="match status" value="1"/>
</dbReference>
<dbReference type="SMART" id="SM00801">
    <property type="entry name" value="dDENN"/>
    <property type="match status" value="1"/>
</dbReference>
<reference evidence="8" key="1">
    <citation type="submission" date="2016-06" db="EMBL/GenBank/DDBJ databases">
        <title>De novo assembly and RNA-Seq shows season-dependent expression and editing in black bear kidneys.</title>
        <authorList>
            <person name="Korstanje R."/>
            <person name="Srivastava A."/>
            <person name="Sarsani V.K."/>
            <person name="Sheehan S.M."/>
            <person name="Seger R.L."/>
            <person name="Barter M.E."/>
            <person name="Lindqvist C."/>
            <person name="Brody L.C."/>
            <person name="Mullikin J.C."/>
        </authorList>
    </citation>
    <scope>NUCLEOTIDE SEQUENCE [LARGE SCALE GENOMIC DNA]</scope>
</reference>
<dbReference type="Proteomes" id="UP000291022">
    <property type="component" value="Unassembled WGS sequence"/>
</dbReference>
<name>A0A452R3V3_URSAM</name>
<dbReference type="SUPFAM" id="SSF50729">
    <property type="entry name" value="PH domain-like"/>
    <property type="match status" value="2"/>
</dbReference>
<feature type="domain" description="PH" evidence="4">
    <location>
        <begin position="1691"/>
        <end position="1795"/>
    </location>
</feature>
<dbReference type="Pfam" id="PF02141">
    <property type="entry name" value="DENN"/>
    <property type="match status" value="1"/>
</dbReference>
<dbReference type="SMART" id="SM00233">
    <property type="entry name" value="PH"/>
    <property type="match status" value="1"/>
</dbReference>
<dbReference type="InterPro" id="IPR005112">
    <property type="entry name" value="dDENN_dom"/>
</dbReference>
<dbReference type="InterPro" id="IPR037516">
    <property type="entry name" value="Tripartite_DENN"/>
</dbReference>
<protein>
    <submittedName>
        <fullName evidence="7">SET binding factor 2</fullName>
    </submittedName>
</protein>
<dbReference type="Pfam" id="PF12335">
    <property type="entry name" value="SBF2"/>
    <property type="match status" value="1"/>
</dbReference>
<dbReference type="InterPro" id="IPR043153">
    <property type="entry name" value="DENN_C"/>
</dbReference>
<dbReference type="SMART" id="SM00800">
    <property type="entry name" value="uDENN"/>
    <property type="match status" value="1"/>
</dbReference>
<dbReference type="Pfam" id="PF02893">
    <property type="entry name" value="GRAM"/>
    <property type="match status" value="1"/>
</dbReference>
<evidence type="ECO:0000313" key="8">
    <source>
        <dbReference type="Proteomes" id="UP000291022"/>
    </source>
</evidence>
<dbReference type="InterPro" id="IPR029021">
    <property type="entry name" value="Prot-tyrosine_phosphatase-like"/>
</dbReference>
<dbReference type="GO" id="GO:0016020">
    <property type="term" value="C:membrane"/>
    <property type="evidence" value="ECO:0007669"/>
    <property type="project" value="TreeGrafter"/>
</dbReference>
<dbReference type="InterPro" id="IPR030564">
    <property type="entry name" value="Myotubularin"/>
</dbReference>
<dbReference type="Gene3D" id="2.30.29.30">
    <property type="entry name" value="Pleckstrin-homology domain (PH domain)/Phosphotyrosine-binding domain (PTB)"/>
    <property type="match status" value="2"/>
</dbReference>
<organism evidence="7 8">
    <name type="scientific">Ursus americanus</name>
    <name type="common">American black bear</name>
    <name type="synonym">Euarctos americanus</name>
    <dbReference type="NCBI Taxonomy" id="9643"/>
    <lineage>
        <taxon>Eukaryota</taxon>
        <taxon>Metazoa</taxon>
        <taxon>Chordata</taxon>
        <taxon>Craniata</taxon>
        <taxon>Vertebrata</taxon>
        <taxon>Euteleostomi</taxon>
        <taxon>Mammalia</taxon>
        <taxon>Eutheria</taxon>
        <taxon>Laurasiatheria</taxon>
        <taxon>Carnivora</taxon>
        <taxon>Caniformia</taxon>
        <taxon>Ursidae</taxon>
        <taxon>Ursus</taxon>
    </lineage>
</organism>